<dbReference type="GeneID" id="9522412"/>
<dbReference type="KEGG" id="abe:ARB_04449"/>
<gene>
    <name evidence="5" type="ORF">ARB_04449</name>
</gene>
<keyword evidence="4" id="KW-1133">Transmembrane helix</keyword>
<protein>
    <submittedName>
        <fullName evidence="5">LPS glycosyltransferase, putative</fullName>
    </submittedName>
</protein>
<evidence type="ECO:0000256" key="4">
    <source>
        <dbReference type="SAM" id="Phobius"/>
    </source>
</evidence>
<evidence type="ECO:0000256" key="2">
    <source>
        <dbReference type="ARBA" id="ARBA00022676"/>
    </source>
</evidence>
<dbReference type="InterPro" id="IPR050757">
    <property type="entry name" value="Collagen_mod_GT25"/>
</dbReference>
<keyword evidence="4" id="KW-0812">Transmembrane</keyword>
<feature type="transmembrane region" description="Helical" evidence="4">
    <location>
        <begin position="14"/>
        <end position="33"/>
    </location>
</feature>
<evidence type="ECO:0000256" key="1">
    <source>
        <dbReference type="ARBA" id="ARBA00006721"/>
    </source>
</evidence>
<dbReference type="PANTHER" id="PTHR10730">
    <property type="entry name" value="PROCOLLAGEN-LYSINE,2-OXOGLUTARATE 5-DIOXYGENASE/GLYCOSYLTRANSFERASE 25 FAMILY MEMBER"/>
    <property type="match status" value="1"/>
</dbReference>
<proteinExistence type="inferred from homology"/>
<reference evidence="6" key="1">
    <citation type="journal article" date="2011" name="Genome Biol.">
        <title>Comparative and functional genomics provide insights into the pathogenicity of dermatophytic fungi.</title>
        <authorList>
            <person name="Burmester A."/>
            <person name="Shelest E."/>
            <person name="Gloeckner G."/>
            <person name="Heddergott C."/>
            <person name="Schindler S."/>
            <person name="Staib P."/>
            <person name="Heidel A."/>
            <person name="Felder M."/>
            <person name="Petzold A."/>
            <person name="Szafranski K."/>
            <person name="Feuermann M."/>
            <person name="Pedruzzi I."/>
            <person name="Priebe S."/>
            <person name="Groth M."/>
            <person name="Winkler R."/>
            <person name="Li W."/>
            <person name="Kniemeyer O."/>
            <person name="Schroeckh V."/>
            <person name="Hertweck C."/>
            <person name="Hube B."/>
            <person name="White T.C."/>
            <person name="Platzer M."/>
            <person name="Guthke R."/>
            <person name="Heitman J."/>
            <person name="Woestemeyer J."/>
            <person name="Zipfel P.F."/>
            <person name="Monod M."/>
            <person name="Brakhage A.A."/>
        </authorList>
    </citation>
    <scope>NUCLEOTIDE SEQUENCE [LARGE SCALE GENOMIC DNA]</scope>
    <source>
        <strain evidence="6">ATCC MYA-4681 / CBS 112371</strain>
    </source>
</reference>
<keyword evidence="6" id="KW-1185">Reference proteome</keyword>
<evidence type="ECO:0000313" key="6">
    <source>
        <dbReference type="Proteomes" id="UP000008866"/>
    </source>
</evidence>
<comment type="caution">
    <text evidence="5">The sequence shown here is derived from an EMBL/GenBank/DDBJ whole genome shotgun (WGS) entry which is preliminary data.</text>
</comment>
<dbReference type="eggNOG" id="ENOG502SHN6">
    <property type="taxonomic scope" value="Eukaryota"/>
</dbReference>
<dbReference type="Proteomes" id="UP000008866">
    <property type="component" value="Unassembled WGS sequence"/>
</dbReference>
<organism evidence="5 6">
    <name type="scientific">Arthroderma benhamiae (strain ATCC MYA-4681 / CBS 112371)</name>
    <name type="common">Trichophyton mentagrophytes</name>
    <dbReference type="NCBI Taxonomy" id="663331"/>
    <lineage>
        <taxon>Eukaryota</taxon>
        <taxon>Fungi</taxon>
        <taxon>Dikarya</taxon>
        <taxon>Ascomycota</taxon>
        <taxon>Pezizomycotina</taxon>
        <taxon>Eurotiomycetes</taxon>
        <taxon>Eurotiomycetidae</taxon>
        <taxon>Onygenales</taxon>
        <taxon>Arthrodermataceae</taxon>
        <taxon>Trichophyton</taxon>
    </lineage>
</organism>
<evidence type="ECO:0000313" key="5">
    <source>
        <dbReference type="EMBL" id="EFE36922.1"/>
    </source>
</evidence>
<dbReference type="RefSeq" id="XP_003017567.1">
    <property type="nucleotide sequence ID" value="XM_003017521.1"/>
</dbReference>
<dbReference type="GO" id="GO:0016740">
    <property type="term" value="F:transferase activity"/>
    <property type="evidence" value="ECO:0007669"/>
    <property type="project" value="UniProtKB-KW"/>
</dbReference>
<accession>D4AJJ9</accession>
<comment type="similarity">
    <text evidence="1">Belongs to the glycosyltransferase 25 family.</text>
</comment>
<dbReference type="CDD" id="cd06532">
    <property type="entry name" value="Glyco_transf_25"/>
    <property type="match status" value="1"/>
</dbReference>
<dbReference type="AlphaFoldDB" id="D4AJJ9"/>
<name>D4AJJ9_ARTBC</name>
<dbReference type="OMA" id="PPIFAHH"/>
<keyword evidence="2" id="KW-0328">Glycosyltransferase</keyword>
<sequence length="426" mass="47738">MLLFQQTKLLNKKLLLLVAAGSLVFFTALLFTLHRPGYWRNSRTAGPYTQQKDVDNLNDVFNSTLGFERIYVVNLPSRTDRRDAIVLLAAVTGIKLHWVDGIRGENVVDKALPPPATHQYFKAANIGSWRGHLDALSEYSPAPPPPPPSNCTTLIFEISSIVENNINTALIFEDDADWDIRIKSQLRDFALASRALVQPLSGGEHLAYADPTFLDPRNSPGTLKEIHINNDTIPPVNSPYGDNWDILWPGHCGVNFPDPALRDVGKDIPKGRVIQRNDPTVPEQKHLVLFPGNEEFKTVFPPHTRVFHHAMTPVCSLVYGVTQKSARRLLYEFGVKKFNAPYDLMLRDACEGIQGRVRNICVTVQPQLFNHHRPAGNGSHLSDIAVHKGEMIEQASTQMIRWSTSLNLPKLISGDTNYDEQYPDSN</sequence>
<dbReference type="EMBL" id="ABSU01000001">
    <property type="protein sequence ID" value="EFE36922.1"/>
    <property type="molecule type" value="Genomic_DNA"/>
</dbReference>
<dbReference type="HOGENOM" id="CLU_032992_1_0_1"/>
<keyword evidence="3 5" id="KW-0808">Transferase</keyword>
<dbReference type="PANTHER" id="PTHR10730:SF53">
    <property type="entry name" value="GLYCOSYLTRANSFERASE 25 FAMILY MEMBER"/>
    <property type="match status" value="1"/>
</dbReference>
<dbReference type="InterPro" id="IPR002654">
    <property type="entry name" value="Glyco_trans_25"/>
</dbReference>
<evidence type="ECO:0000256" key="3">
    <source>
        <dbReference type="ARBA" id="ARBA00022679"/>
    </source>
</evidence>
<keyword evidence="4" id="KW-0472">Membrane</keyword>